<sequence length="538" mass="58345">MRKSPALPPWRGRTAFLLRAAVRRPFALALGLCLGLSLPACDLGAGDEAGDLLRVTHVADEGLDVAPRSDRERFAEAATHVGLTAYAPDGRIVPGLATSWRVLDDGRTYVFKLREAYWPDDRQILAGDVVAVLRRQVAPGGSSPWRRYLRDIEGAVAVAANRAPARMLRVDDPRPDTVTIELSQQNPNLLAILAQPSLAIIRSRDNPPPPSGAYVARYEDGELRALTPNPDYYGRDERDELETLLLEPETETEAAIAAFEADATDLVLGGSTGGLFRVRTDELAPALRLAESWGIYGYLARTAAPSPLADPRVRQALAMSIDRQTIIGGVFALSGMQPAFGPLPPTLPAAYAGAVPDWAVWTQADRIAEARRLLAEAGYGPETPLRIDAALPRGEAHRRLLAAIADQWAPLGIRVRGFRRSAAGHRQAIEDGEFDLAAVERISPVPVADYFLRPFRCEVRLGGFCDPDADALMSEADAALDLGTRIEKARRAARVLADDAPLIPVFSPVHWILVRPGITGVEANVPGMHPPRYLDDGR</sequence>
<dbReference type="Gene3D" id="3.90.76.10">
    <property type="entry name" value="Dipeptide-binding Protein, Domain 1"/>
    <property type="match status" value="1"/>
</dbReference>
<keyword evidence="3" id="KW-0813">Transport</keyword>
<dbReference type="GO" id="GO:0015833">
    <property type="term" value="P:peptide transport"/>
    <property type="evidence" value="ECO:0007669"/>
    <property type="project" value="TreeGrafter"/>
</dbReference>
<dbReference type="InterPro" id="IPR000914">
    <property type="entry name" value="SBP_5_dom"/>
</dbReference>
<protein>
    <recommendedName>
        <fullName evidence="5">Solute-binding protein family 5 domain-containing protein</fullName>
    </recommendedName>
</protein>
<dbReference type="GO" id="GO:0030288">
    <property type="term" value="C:outer membrane-bounded periplasmic space"/>
    <property type="evidence" value="ECO:0007669"/>
    <property type="project" value="UniProtKB-ARBA"/>
</dbReference>
<proteinExistence type="inferred from homology"/>
<evidence type="ECO:0000256" key="3">
    <source>
        <dbReference type="ARBA" id="ARBA00022448"/>
    </source>
</evidence>
<dbReference type="Proteomes" id="UP000198462">
    <property type="component" value="Unassembled WGS sequence"/>
</dbReference>
<organism evidence="6 7">
    <name type="scientific">Pacificimonas flava</name>
    <dbReference type="NCBI Taxonomy" id="1234595"/>
    <lineage>
        <taxon>Bacteria</taxon>
        <taxon>Pseudomonadati</taxon>
        <taxon>Pseudomonadota</taxon>
        <taxon>Alphaproteobacteria</taxon>
        <taxon>Sphingomonadales</taxon>
        <taxon>Sphingosinicellaceae</taxon>
        <taxon>Pacificimonas</taxon>
    </lineage>
</organism>
<dbReference type="GO" id="GO:1904680">
    <property type="term" value="F:peptide transmembrane transporter activity"/>
    <property type="evidence" value="ECO:0007669"/>
    <property type="project" value="TreeGrafter"/>
</dbReference>
<dbReference type="AlphaFoldDB" id="A0A219B334"/>
<dbReference type="Gene3D" id="3.10.105.10">
    <property type="entry name" value="Dipeptide-binding Protein, Domain 3"/>
    <property type="match status" value="1"/>
</dbReference>
<evidence type="ECO:0000256" key="1">
    <source>
        <dbReference type="ARBA" id="ARBA00004418"/>
    </source>
</evidence>
<comment type="subcellular location">
    <subcellularLocation>
        <location evidence="1">Periplasm</location>
    </subcellularLocation>
</comment>
<evidence type="ECO:0000256" key="2">
    <source>
        <dbReference type="ARBA" id="ARBA00005695"/>
    </source>
</evidence>
<evidence type="ECO:0000313" key="7">
    <source>
        <dbReference type="Proteomes" id="UP000198462"/>
    </source>
</evidence>
<keyword evidence="7" id="KW-1185">Reference proteome</keyword>
<comment type="similarity">
    <text evidence="2">Belongs to the bacterial solute-binding protein 5 family.</text>
</comment>
<name>A0A219B334_9SPHN</name>
<dbReference type="Gene3D" id="3.40.190.10">
    <property type="entry name" value="Periplasmic binding protein-like II"/>
    <property type="match status" value="1"/>
</dbReference>
<gene>
    <name evidence="6" type="ORF">B5C34_03225</name>
</gene>
<dbReference type="GO" id="GO:0043190">
    <property type="term" value="C:ATP-binding cassette (ABC) transporter complex"/>
    <property type="evidence" value="ECO:0007669"/>
    <property type="project" value="InterPro"/>
</dbReference>
<comment type="caution">
    <text evidence="6">The sequence shown here is derived from an EMBL/GenBank/DDBJ whole genome shotgun (WGS) entry which is preliminary data.</text>
</comment>
<dbReference type="PANTHER" id="PTHR30290">
    <property type="entry name" value="PERIPLASMIC BINDING COMPONENT OF ABC TRANSPORTER"/>
    <property type="match status" value="1"/>
</dbReference>
<dbReference type="PIRSF" id="PIRSF002741">
    <property type="entry name" value="MppA"/>
    <property type="match status" value="1"/>
</dbReference>
<evidence type="ECO:0000256" key="4">
    <source>
        <dbReference type="ARBA" id="ARBA00022729"/>
    </source>
</evidence>
<keyword evidence="4" id="KW-0732">Signal</keyword>
<evidence type="ECO:0000313" key="6">
    <source>
        <dbReference type="EMBL" id="OWV32556.1"/>
    </source>
</evidence>
<dbReference type="PANTHER" id="PTHR30290:SF10">
    <property type="entry name" value="PERIPLASMIC OLIGOPEPTIDE-BINDING PROTEIN-RELATED"/>
    <property type="match status" value="1"/>
</dbReference>
<dbReference type="Pfam" id="PF00496">
    <property type="entry name" value="SBP_bac_5"/>
    <property type="match status" value="1"/>
</dbReference>
<dbReference type="InterPro" id="IPR030678">
    <property type="entry name" value="Peptide/Ni-bd"/>
</dbReference>
<evidence type="ECO:0000259" key="5">
    <source>
        <dbReference type="Pfam" id="PF00496"/>
    </source>
</evidence>
<dbReference type="InterPro" id="IPR039424">
    <property type="entry name" value="SBP_5"/>
</dbReference>
<feature type="domain" description="Solute-binding protein family 5" evidence="5">
    <location>
        <begin position="92"/>
        <end position="456"/>
    </location>
</feature>
<reference evidence="7" key="1">
    <citation type="submission" date="2017-05" db="EMBL/GenBank/DDBJ databases">
        <authorList>
            <person name="Lin X."/>
        </authorList>
    </citation>
    <scope>NUCLEOTIDE SEQUENCE [LARGE SCALE GENOMIC DNA]</scope>
    <source>
        <strain evidence="7">JLT2012</strain>
    </source>
</reference>
<dbReference type="CDD" id="cd00995">
    <property type="entry name" value="PBP2_NikA_DppA_OppA_like"/>
    <property type="match status" value="1"/>
</dbReference>
<accession>A0A219B334</accession>
<dbReference type="EMBL" id="NFZT01000001">
    <property type="protein sequence ID" value="OWV32556.1"/>
    <property type="molecule type" value="Genomic_DNA"/>
</dbReference>
<dbReference type="SUPFAM" id="SSF53850">
    <property type="entry name" value="Periplasmic binding protein-like II"/>
    <property type="match status" value="1"/>
</dbReference>
<dbReference type="OrthoDB" id="8144963at2"/>